<evidence type="ECO:0000256" key="1">
    <source>
        <dbReference type="SAM" id="MobiDB-lite"/>
    </source>
</evidence>
<name>A0A7I3ZBL6_PHYPA</name>
<feature type="compositionally biased region" description="Basic and acidic residues" evidence="1">
    <location>
        <begin position="7"/>
        <end position="23"/>
    </location>
</feature>
<keyword evidence="3" id="KW-1185">Reference proteome</keyword>
<sequence>MWKRERKRGERDQQGGATRRLETTARECNAASPNPHTLTHTFFVSHTFTHTHAYIHTHTHTRTHSDRQTEWCCWRGRDPRKRHPSLAAEERLRHRHRHRPPPPSPRPLPIPPLTRPGRSAHISSPRFLAVAVASPFVGLPRLRGGIACCLRSAVSFNCLSVGLVVAKGRHQFSTTTAFCWRPTSTCLSGSLPSWFYSFMHRPSVSGECLRCFGSFSWAMTVVRLFIGIAEVW</sequence>
<feature type="region of interest" description="Disordered" evidence="1">
    <location>
        <begin position="1"/>
        <end position="23"/>
    </location>
</feature>
<reference evidence="2 3" key="2">
    <citation type="journal article" date="2018" name="Plant J.">
        <title>The Physcomitrella patens chromosome-scale assembly reveals moss genome structure and evolution.</title>
        <authorList>
            <person name="Lang D."/>
            <person name="Ullrich K.K."/>
            <person name="Murat F."/>
            <person name="Fuchs J."/>
            <person name="Jenkins J."/>
            <person name="Haas F.B."/>
            <person name="Piednoel M."/>
            <person name="Gundlach H."/>
            <person name="Van Bel M."/>
            <person name="Meyberg R."/>
            <person name="Vives C."/>
            <person name="Morata J."/>
            <person name="Symeonidi A."/>
            <person name="Hiss M."/>
            <person name="Muchero W."/>
            <person name="Kamisugi Y."/>
            <person name="Saleh O."/>
            <person name="Blanc G."/>
            <person name="Decker E.L."/>
            <person name="van Gessel N."/>
            <person name="Grimwood J."/>
            <person name="Hayes R.D."/>
            <person name="Graham S.W."/>
            <person name="Gunter L.E."/>
            <person name="McDaniel S.F."/>
            <person name="Hoernstein S.N.W."/>
            <person name="Larsson A."/>
            <person name="Li F.W."/>
            <person name="Perroud P.F."/>
            <person name="Phillips J."/>
            <person name="Ranjan P."/>
            <person name="Rokshar D.S."/>
            <person name="Rothfels C.J."/>
            <person name="Schneider L."/>
            <person name="Shu S."/>
            <person name="Stevenson D.W."/>
            <person name="Thummler F."/>
            <person name="Tillich M."/>
            <person name="Villarreal Aguilar J.C."/>
            <person name="Widiez T."/>
            <person name="Wong G.K."/>
            <person name="Wymore A."/>
            <person name="Zhang Y."/>
            <person name="Zimmer A.D."/>
            <person name="Quatrano R.S."/>
            <person name="Mayer K.F.X."/>
            <person name="Goodstein D."/>
            <person name="Casacuberta J.M."/>
            <person name="Vandepoele K."/>
            <person name="Reski R."/>
            <person name="Cuming A.C."/>
            <person name="Tuskan G.A."/>
            <person name="Maumus F."/>
            <person name="Salse J."/>
            <person name="Schmutz J."/>
            <person name="Rensing S.A."/>
        </authorList>
    </citation>
    <scope>NUCLEOTIDE SEQUENCE [LARGE SCALE GENOMIC DNA]</scope>
    <source>
        <strain evidence="2 3">cv. Gransden 2004</strain>
    </source>
</reference>
<dbReference type="AlphaFoldDB" id="A0A7I3ZBL6"/>
<proteinExistence type="predicted"/>
<feature type="region of interest" description="Disordered" evidence="1">
    <location>
        <begin position="84"/>
        <end position="116"/>
    </location>
</feature>
<accession>A0A7I3ZBL6</accession>
<dbReference type="EnsemblPlants" id="Pp3c19_3640V3.3">
    <property type="protein sequence ID" value="PAC:32939943.CDS.1"/>
    <property type="gene ID" value="Pp3c19_3640"/>
</dbReference>
<protein>
    <submittedName>
        <fullName evidence="2">Uncharacterized protein</fullName>
    </submittedName>
</protein>
<reference evidence="2" key="3">
    <citation type="submission" date="2020-12" db="UniProtKB">
        <authorList>
            <consortium name="EnsemblPlants"/>
        </authorList>
    </citation>
    <scope>IDENTIFICATION</scope>
</reference>
<reference evidence="2 3" key="1">
    <citation type="journal article" date="2008" name="Science">
        <title>The Physcomitrella genome reveals evolutionary insights into the conquest of land by plants.</title>
        <authorList>
            <person name="Rensing S."/>
            <person name="Lang D."/>
            <person name="Zimmer A."/>
            <person name="Terry A."/>
            <person name="Salamov A."/>
            <person name="Shapiro H."/>
            <person name="Nishiyama T."/>
            <person name="Perroud P.-F."/>
            <person name="Lindquist E."/>
            <person name="Kamisugi Y."/>
            <person name="Tanahashi T."/>
            <person name="Sakakibara K."/>
            <person name="Fujita T."/>
            <person name="Oishi K."/>
            <person name="Shin-I T."/>
            <person name="Kuroki Y."/>
            <person name="Toyoda A."/>
            <person name="Suzuki Y."/>
            <person name="Hashimoto A."/>
            <person name="Yamaguchi K."/>
            <person name="Sugano A."/>
            <person name="Kohara Y."/>
            <person name="Fujiyama A."/>
            <person name="Anterola A."/>
            <person name="Aoki S."/>
            <person name="Ashton N."/>
            <person name="Barbazuk W.B."/>
            <person name="Barker E."/>
            <person name="Bennetzen J."/>
            <person name="Bezanilla M."/>
            <person name="Blankenship R."/>
            <person name="Cho S.H."/>
            <person name="Dutcher S."/>
            <person name="Estelle M."/>
            <person name="Fawcett J.A."/>
            <person name="Gundlach H."/>
            <person name="Hanada K."/>
            <person name="Heyl A."/>
            <person name="Hicks K.A."/>
            <person name="Hugh J."/>
            <person name="Lohr M."/>
            <person name="Mayer K."/>
            <person name="Melkozernov A."/>
            <person name="Murata T."/>
            <person name="Nelson D."/>
            <person name="Pils B."/>
            <person name="Prigge M."/>
            <person name="Reiss B."/>
            <person name="Renner T."/>
            <person name="Rombauts S."/>
            <person name="Rushton P."/>
            <person name="Sanderfoot A."/>
            <person name="Schween G."/>
            <person name="Shiu S.-H."/>
            <person name="Stueber K."/>
            <person name="Theodoulou F.L."/>
            <person name="Tu H."/>
            <person name="Van de Peer Y."/>
            <person name="Verrier P.J."/>
            <person name="Waters E."/>
            <person name="Wood A."/>
            <person name="Yang L."/>
            <person name="Cove D."/>
            <person name="Cuming A."/>
            <person name="Hasebe M."/>
            <person name="Lucas S."/>
            <person name="Mishler D.B."/>
            <person name="Reski R."/>
            <person name="Grigoriev I."/>
            <person name="Quatrano R.S."/>
            <person name="Boore J.L."/>
        </authorList>
    </citation>
    <scope>NUCLEOTIDE SEQUENCE [LARGE SCALE GENOMIC DNA]</scope>
    <source>
        <strain evidence="2 3">cv. Gransden 2004</strain>
    </source>
</reference>
<feature type="compositionally biased region" description="Pro residues" evidence="1">
    <location>
        <begin position="101"/>
        <end position="114"/>
    </location>
</feature>
<evidence type="ECO:0000313" key="3">
    <source>
        <dbReference type="Proteomes" id="UP000006727"/>
    </source>
</evidence>
<evidence type="ECO:0000313" key="2">
    <source>
        <dbReference type="EnsemblPlants" id="PAC:32939943.CDS.1"/>
    </source>
</evidence>
<dbReference type="Gramene" id="Pp3c19_3640V3.3">
    <property type="protein sequence ID" value="PAC:32939943.CDS.1"/>
    <property type="gene ID" value="Pp3c19_3640"/>
</dbReference>
<dbReference type="EMBL" id="ABEU02000019">
    <property type="status" value="NOT_ANNOTATED_CDS"/>
    <property type="molecule type" value="Genomic_DNA"/>
</dbReference>
<dbReference type="Proteomes" id="UP000006727">
    <property type="component" value="Chromosome 19"/>
</dbReference>
<gene>
    <name evidence="2" type="primary">LOC112295838</name>
</gene>
<organism evidence="2 3">
    <name type="scientific">Physcomitrium patens</name>
    <name type="common">Spreading-leaved earth moss</name>
    <name type="synonym">Physcomitrella patens</name>
    <dbReference type="NCBI Taxonomy" id="3218"/>
    <lineage>
        <taxon>Eukaryota</taxon>
        <taxon>Viridiplantae</taxon>
        <taxon>Streptophyta</taxon>
        <taxon>Embryophyta</taxon>
        <taxon>Bryophyta</taxon>
        <taxon>Bryophytina</taxon>
        <taxon>Bryopsida</taxon>
        <taxon>Funariidae</taxon>
        <taxon>Funariales</taxon>
        <taxon>Funariaceae</taxon>
        <taxon>Physcomitrium</taxon>
    </lineage>
</organism>